<proteinExistence type="predicted"/>
<dbReference type="Proteomes" id="UP000320722">
    <property type="component" value="Chromosome"/>
</dbReference>
<dbReference type="AlphaFoldDB" id="A0A517W8S3"/>
<dbReference type="EMBL" id="CP036347">
    <property type="protein sequence ID" value="QDU01638.1"/>
    <property type="molecule type" value="Genomic_DNA"/>
</dbReference>
<evidence type="ECO:0000313" key="1">
    <source>
        <dbReference type="EMBL" id="QDU01638.1"/>
    </source>
</evidence>
<reference evidence="1 2" key="1">
    <citation type="submission" date="2019-02" db="EMBL/GenBank/DDBJ databases">
        <title>Deep-cultivation of Planctomycetes and their phenomic and genomic characterization uncovers novel biology.</title>
        <authorList>
            <person name="Wiegand S."/>
            <person name="Jogler M."/>
            <person name="Boedeker C."/>
            <person name="Pinto D."/>
            <person name="Vollmers J."/>
            <person name="Rivas-Marin E."/>
            <person name="Kohn T."/>
            <person name="Peeters S.H."/>
            <person name="Heuer A."/>
            <person name="Rast P."/>
            <person name="Oberbeckmann S."/>
            <person name="Bunk B."/>
            <person name="Jeske O."/>
            <person name="Meyerdierks A."/>
            <person name="Storesund J.E."/>
            <person name="Kallscheuer N."/>
            <person name="Luecker S."/>
            <person name="Lage O.M."/>
            <person name="Pohl T."/>
            <person name="Merkel B.J."/>
            <person name="Hornburger P."/>
            <person name="Mueller R.-W."/>
            <person name="Bruemmer F."/>
            <person name="Labrenz M."/>
            <person name="Spormann A.M."/>
            <person name="Op den Camp H."/>
            <person name="Overmann J."/>
            <person name="Amann R."/>
            <person name="Jetten M.S.M."/>
            <person name="Mascher T."/>
            <person name="Medema M.H."/>
            <person name="Devos D.P."/>
            <person name="Kaster A.-K."/>
            <person name="Ovreas L."/>
            <person name="Rohde M."/>
            <person name="Galperin M.Y."/>
            <person name="Jogler C."/>
        </authorList>
    </citation>
    <scope>NUCLEOTIDE SEQUENCE [LARGE SCALE GENOMIC DNA]</scope>
    <source>
        <strain evidence="1 2">V6</strain>
    </source>
</reference>
<accession>A0A517W8S3</accession>
<gene>
    <name evidence="1" type="ORF">V6x_13190</name>
</gene>
<protein>
    <submittedName>
        <fullName evidence="1">Uncharacterized protein</fullName>
    </submittedName>
</protein>
<organism evidence="1 2">
    <name type="scientific">Gimesia chilikensis</name>
    <dbReference type="NCBI Taxonomy" id="2605989"/>
    <lineage>
        <taxon>Bacteria</taxon>
        <taxon>Pseudomonadati</taxon>
        <taxon>Planctomycetota</taxon>
        <taxon>Planctomycetia</taxon>
        <taxon>Planctomycetales</taxon>
        <taxon>Planctomycetaceae</taxon>
        <taxon>Gimesia</taxon>
    </lineage>
</organism>
<sequence>MNVLPDIGVGSTTVLNDIVIRTDITFRAAVELPTTVFTILEFKTNTVQPLKEHVASTGVMHVNPEAERSRCTHIESRILEEGVIVRPVKFQGTIEDTTGWLPEWIG</sequence>
<evidence type="ECO:0000313" key="2">
    <source>
        <dbReference type="Proteomes" id="UP000320722"/>
    </source>
</evidence>
<name>A0A517W8S3_9PLAN</name>